<dbReference type="GO" id="GO:0000160">
    <property type="term" value="P:phosphorelay signal transduction system"/>
    <property type="evidence" value="ECO:0007669"/>
    <property type="project" value="UniProtKB-KW"/>
</dbReference>
<evidence type="ECO:0000256" key="4">
    <source>
        <dbReference type="SAM" id="Phobius"/>
    </source>
</evidence>
<dbReference type="CDD" id="cd16917">
    <property type="entry name" value="HATPase_UhpB-NarQ-NarX-like"/>
    <property type="match status" value="1"/>
</dbReference>
<dbReference type="InterPro" id="IPR036890">
    <property type="entry name" value="HATPase_C_sf"/>
</dbReference>
<accession>A0A542EE51</accession>
<proteinExistence type="predicted"/>
<dbReference type="Proteomes" id="UP000320806">
    <property type="component" value="Unassembled WGS sequence"/>
</dbReference>
<protein>
    <submittedName>
        <fullName evidence="5">Signal transduction histidine kinase</fullName>
    </submittedName>
</protein>
<dbReference type="AlphaFoldDB" id="A0A542EE51"/>
<keyword evidence="4" id="KW-0812">Transmembrane</keyword>
<feature type="transmembrane region" description="Helical" evidence="4">
    <location>
        <begin position="141"/>
        <end position="160"/>
    </location>
</feature>
<feature type="transmembrane region" description="Helical" evidence="4">
    <location>
        <begin position="77"/>
        <end position="96"/>
    </location>
</feature>
<evidence type="ECO:0000256" key="2">
    <source>
        <dbReference type="ARBA" id="ARBA00022777"/>
    </source>
</evidence>
<name>A0A542EE51_9MICO</name>
<dbReference type="Gene3D" id="3.30.565.10">
    <property type="entry name" value="Histidine kinase-like ATPase, C-terminal domain"/>
    <property type="match status" value="1"/>
</dbReference>
<dbReference type="RefSeq" id="WP_141927659.1">
    <property type="nucleotide sequence ID" value="NZ_BAABCI010000033.1"/>
</dbReference>
<gene>
    <name evidence="5" type="ORF">FB459_1020</name>
</gene>
<feature type="transmembrane region" description="Helical" evidence="4">
    <location>
        <begin position="55"/>
        <end position="71"/>
    </location>
</feature>
<evidence type="ECO:0000313" key="5">
    <source>
        <dbReference type="EMBL" id="TQJ13595.1"/>
    </source>
</evidence>
<dbReference type="PANTHER" id="PTHR24421">
    <property type="entry name" value="NITRATE/NITRITE SENSOR PROTEIN NARX-RELATED"/>
    <property type="match status" value="1"/>
</dbReference>
<sequence>MTPTPGQSTGAGHLTAAMARADERTVLDGPLVPRVLAILIVGLLAARLSPVGADLAINGLCAVAFGAWLMLRRRCPAWVGPVLGVALLGFGILASPESVDVRTITGTTVLLLSLPARWSFTLIVIGWILSTTGRAGDEGPFAIIIAIGQSLLVAVVLCLLELTAQTTEELHDARGELLEERMQEERLRLGHQVRSLLGRTFATAQHHLDAARTHVRDAALDGELQEVGGILGDGREQLGRLTFEAQQTSFPEELLAVREVCDRLGVNLILSIDDIPEREISDAAALVLREAMTNLLKHADPTRCVIAVRRSDSETVLAITNDGVRASAPASDAGTGHRRWRESLRPMGAHLDAGPLSDGRYRVTVRFPTGG</sequence>
<keyword evidence="2 5" id="KW-0418">Kinase</keyword>
<organism evidence="5 6">
    <name type="scientific">Yimella lutea</name>
    <dbReference type="NCBI Taxonomy" id="587872"/>
    <lineage>
        <taxon>Bacteria</taxon>
        <taxon>Bacillati</taxon>
        <taxon>Actinomycetota</taxon>
        <taxon>Actinomycetes</taxon>
        <taxon>Micrococcales</taxon>
        <taxon>Dermacoccaceae</taxon>
        <taxon>Yimella</taxon>
    </lineage>
</organism>
<dbReference type="PANTHER" id="PTHR24421:SF63">
    <property type="entry name" value="SENSOR HISTIDINE KINASE DESK"/>
    <property type="match status" value="1"/>
</dbReference>
<dbReference type="GO" id="GO:0016301">
    <property type="term" value="F:kinase activity"/>
    <property type="evidence" value="ECO:0007669"/>
    <property type="project" value="UniProtKB-KW"/>
</dbReference>
<reference evidence="5 6" key="1">
    <citation type="submission" date="2019-06" db="EMBL/GenBank/DDBJ databases">
        <title>Sequencing the genomes of 1000 actinobacteria strains.</title>
        <authorList>
            <person name="Klenk H.-P."/>
        </authorList>
    </citation>
    <scope>NUCLEOTIDE SEQUENCE [LARGE SCALE GENOMIC DNA]</scope>
    <source>
        <strain evidence="5 6">DSM 19828</strain>
    </source>
</reference>
<evidence type="ECO:0000256" key="1">
    <source>
        <dbReference type="ARBA" id="ARBA00022679"/>
    </source>
</evidence>
<keyword evidence="1" id="KW-0808">Transferase</keyword>
<evidence type="ECO:0000256" key="3">
    <source>
        <dbReference type="ARBA" id="ARBA00023012"/>
    </source>
</evidence>
<dbReference type="InterPro" id="IPR050482">
    <property type="entry name" value="Sensor_HK_TwoCompSys"/>
</dbReference>
<keyword evidence="4" id="KW-1133">Transmembrane helix</keyword>
<evidence type="ECO:0000313" key="6">
    <source>
        <dbReference type="Proteomes" id="UP000320806"/>
    </source>
</evidence>
<dbReference type="OrthoDB" id="5241784at2"/>
<dbReference type="EMBL" id="VFMO01000001">
    <property type="protein sequence ID" value="TQJ13595.1"/>
    <property type="molecule type" value="Genomic_DNA"/>
</dbReference>
<keyword evidence="3" id="KW-0902">Two-component regulatory system</keyword>
<keyword evidence="6" id="KW-1185">Reference proteome</keyword>
<feature type="transmembrane region" description="Helical" evidence="4">
    <location>
        <begin position="31"/>
        <end position="48"/>
    </location>
</feature>
<keyword evidence="4" id="KW-0472">Membrane</keyword>
<dbReference type="SUPFAM" id="SSF55874">
    <property type="entry name" value="ATPase domain of HSP90 chaperone/DNA topoisomerase II/histidine kinase"/>
    <property type="match status" value="1"/>
</dbReference>
<comment type="caution">
    <text evidence="5">The sequence shown here is derived from an EMBL/GenBank/DDBJ whole genome shotgun (WGS) entry which is preliminary data.</text>
</comment>
<feature type="transmembrane region" description="Helical" evidence="4">
    <location>
        <begin position="108"/>
        <end position="129"/>
    </location>
</feature>